<dbReference type="Pfam" id="PF02949">
    <property type="entry name" value="7tm_6"/>
    <property type="match status" value="1"/>
</dbReference>
<reference evidence="11" key="2">
    <citation type="submission" date="2020-05" db="UniProtKB">
        <authorList>
            <consortium name="EnsemblMetazoa"/>
        </authorList>
    </citation>
    <scope>IDENTIFICATION</scope>
    <source>
        <strain evidence="11">A-37</strain>
    </source>
</reference>
<evidence type="ECO:0000256" key="8">
    <source>
        <dbReference type="ARBA" id="ARBA00023170"/>
    </source>
</evidence>
<feature type="transmembrane region" description="Helical" evidence="10">
    <location>
        <begin position="131"/>
        <end position="154"/>
    </location>
</feature>
<organism evidence="11 12">
    <name type="scientific">Anopheles culicifacies</name>
    <dbReference type="NCBI Taxonomy" id="139723"/>
    <lineage>
        <taxon>Eukaryota</taxon>
        <taxon>Metazoa</taxon>
        <taxon>Ecdysozoa</taxon>
        <taxon>Arthropoda</taxon>
        <taxon>Hexapoda</taxon>
        <taxon>Insecta</taxon>
        <taxon>Pterygota</taxon>
        <taxon>Neoptera</taxon>
        <taxon>Endopterygota</taxon>
        <taxon>Diptera</taxon>
        <taxon>Nematocera</taxon>
        <taxon>Culicoidea</taxon>
        <taxon>Culicidae</taxon>
        <taxon>Anophelinae</taxon>
        <taxon>Anopheles</taxon>
        <taxon>culicifacies species complex</taxon>
    </lineage>
</organism>
<keyword evidence="2" id="KW-1003">Cell membrane</keyword>
<dbReference type="PANTHER" id="PTHR21137:SF35">
    <property type="entry name" value="ODORANT RECEPTOR 19A-RELATED"/>
    <property type="match status" value="1"/>
</dbReference>
<feature type="transmembrane region" description="Helical" evidence="10">
    <location>
        <begin position="276"/>
        <end position="296"/>
    </location>
</feature>
<sequence length="309" mass="34995">MEFGHGKGQFPLIDITIRGLKKIHFWNDSPGQPLALIGVIIIVSYPLAWLIPSWLFIVSSQDDLTRLIKAANEQIVFLAIFFKLCLFAMNFRRWEQLFYDLQRAYSSVMGDPNLDIQKIVGYVEKSSYYLTKWYCSVLCFNCALYGSFPMLYVAAKYAVTGSYNVPLSSPIEANAARTLQEILDVQMLSLYLSTVFALCLMMTVLSLAFKDVYLLITMICVIGYCLFQIFSFSYLGTELIEESGAVAEAIFHSAWYNQSVERQKDIRFAMMRGNKAVTACLSGRILSFWVYMVGIVPKTACATPQNVLP</sequence>
<dbReference type="GO" id="GO:0005886">
    <property type="term" value="C:plasma membrane"/>
    <property type="evidence" value="ECO:0007669"/>
    <property type="project" value="UniProtKB-SubCell"/>
</dbReference>
<proteinExistence type="predicted"/>
<evidence type="ECO:0008006" key="13">
    <source>
        <dbReference type="Google" id="ProtNLM"/>
    </source>
</evidence>
<name>A0A182MJX7_9DIPT</name>
<keyword evidence="9" id="KW-0807">Transducer</keyword>
<dbReference type="GO" id="GO:0004984">
    <property type="term" value="F:olfactory receptor activity"/>
    <property type="evidence" value="ECO:0007669"/>
    <property type="project" value="InterPro"/>
</dbReference>
<evidence type="ECO:0000256" key="1">
    <source>
        <dbReference type="ARBA" id="ARBA00004651"/>
    </source>
</evidence>
<evidence type="ECO:0000256" key="7">
    <source>
        <dbReference type="ARBA" id="ARBA00023136"/>
    </source>
</evidence>
<dbReference type="STRING" id="139723.A0A182MJX7"/>
<dbReference type="GO" id="GO:0005549">
    <property type="term" value="F:odorant binding"/>
    <property type="evidence" value="ECO:0007669"/>
    <property type="project" value="InterPro"/>
</dbReference>
<evidence type="ECO:0000256" key="6">
    <source>
        <dbReference type="ARBA" id="ARBA00022989"/>
    </source>
</evidence>
<reference evidence="12" key="1">
    <citation type="submission" date="2013-09" db="EMBL/GenBank/DDBJ databases">
        <title>The Genome Sequence of Anopheles culicifacies species A.</title>
        <authorList>
            <consortium name="The Broad Institute Genomics Platform"/>
            <person name="Neafsey D.E."/>
            <person name="Besansky N."/>
            <person name="Howell P."/>
            <person name="Walton C."/>
            <person name="Young S.K."/>
            <person name="Zeng Q."/>
            <person name="Gargeya S."/>
            <person name="Fitzgerald M."/>
            <person name="Haas B."/>
            <person name="Abouelleil A."/>
            <person name="Allen A.W."/>
            <person name="Alvarado L."/>
            <person name="Arachchi H.M."/>
            <person name="Berlin A.M."/>
            <person name="Chapman S.B."/>
            <person name="Gainer-Dewar J."/>
            <person name="Goldberg J."/>
            <person name="Griggs A."/>
            <person name="Gujja S."/>
            <person name="Hansen M."/>
            <person name="Howarth C."/>
            <person name="Imamovic A."/>
            <person name="Ireland A."/>
            <person name="Larimer J."/>
            <person name="McCowan C."/>
            <person name="Murphy C."/>
            <person name="Pearson M."/>
            <person name="Poon T.W."/>
            <person name="Priest M."/>
            <person name="Roberts A."/>
            <person name="Saif S."/>
            <person name="Shea T."/>
            <person name="Sisk P."/>
            <person name="Sykes S."/>
            <person name="Wortman J."/>
            <person name="Nusbaum C."/>
            <person name="Birren B."/>
        </authorList>
    </citation>
    <scope>NUCLEOTIDE SEQUENCE [LARGE SCALE GENOMIC DNA]</scope>
    <source>
        <strain evidence="12">A-37</strain>
    </source>
</reference>
<keyword evidence="6 10" id="KW-1133">Transmembrane helix</keyword>
<evidence type="ECO:0000256" key="2">
    <source>
        <dbReference type="ARBA" id="ARBA00022475"/>
    </source>
</evidence>
<evidence type="ECO:0000313" key="12">
    <source>
        <dbReference type="Proteomes" id="UP000075883"/>
    </source>
</evidence>
<dbReference type="Proteomes" id="UP000075883">
    <property type="component" value="Unassembled WGS sequence"/>
</dbReference>
<dbReference type="EnsemblMetazoa" id="ACUA020087-RA">
    <property type="protein sequence ID" value="ACUA020087-PA"/>
    <property type="gene ID" value="ACUA020087"/>
</dbReference>
<keyword evidence="3" id="KW-0716">Sensory transduction</keyword>
<accession>A0A182MJX7</accession>
<dbReference type="VEuPathDB" id="VectorBase:ACUA020087"/>
<dbReference type="AlphaFoldDB" id="A0A182MJX7"/>
<evidence type="ECO:0000313" key="11">
    <source>
        <dbReference type="EnsemblMetazoa" id="ACUA020087-PA"/>
    </source>
</evidence>
<dbReference type="PANTHER" id="PTHR21137">
    <property type="entry name" value="ODORANT RECEPTOR"/>
    <property type="match status" value="1"/>
</dbReference>
<feature type="transmembrane region" description="Helical" evidence="10">
    <location>
        <begin position="70"/>
        <end position="91"/>
    </location>
</feature>
<dbReference type="GO" id="GO:0007165">
    <property type="term" value="P:signal transduction"/>
    <property type="evidence" value="ECO:0007669"/>
    <property type="project" value="UniProtKB-KW"/>
</dbReference>
<dbReference type="EMBL" id="AXCM01000757">
    <property type="status" value="NOT_ANNOTATED_CDS"/>
    <property type="molecule type" value="Genomic_DNA"/>
</dbReference>
<protein>
    <recommendedName>
        <fullName evidence="13">Odorant receptor</fullName>
    </recommendedName>
</protein>
<keyword evidence="5" id="KW-0552">Olfaction</keyword>
<keyword evidence="7 10" id="KW-0472">Membrane</keyword>
<evidence type="ECO:0000256" key="4">
    <source>
        <dbReference type="ARBA" id="ARBA00022692"/>
    </source>
</evidence>
<evidence type="ECO:0000256" key="3">
    <source>
        <dbReference type="ARBA" id="ARBA00022606"/>
    </source>
</evidence>
<feature type="transmembrane region" description="Helical" evidence="10">
    <location>
        <begin position="215"/>
        <end position="235"/>
    </location>
</feature>
<keyword evidence="12" id="KW-1185">Reference proteome</keyword>
<dbReference type="InterPro" id="IPR004117">
    <property type="entry name" value="7tm6_olfct_rcpt"/>
</dbReference>
<evidence type="ECO:0000256" key="9">
    <source>
        <dbReference type="ARBA" id="ARBA00023224"/>
    </source>
</evidence>
<keyword evidence="8" id="KW-0675">Receptor</keyword>
<evidence type="ECO:0000256" key="5">
    <source>
        <dbReference type="ARBA" id="ARBA00022725"/>
    </source>
</evidence>
<keyword evidence="4 10" id="KW-0812">Transmembrane</keyword>
<evidence type="ECO:0000256" key="10">
    <source>
        <dbReference type="SAM" id="Phobius"/>
    </source>
</evidence>
<comment type="subcellular location">
    <subcellularLocation>
        <location evidence="1">Cell membrane</location>
        <topology evidence="1">Multi-pass membrane protein</topology>
    </subcellularLocation>
</comment>
<feature type="transmembrane region" description="Helical" evidence="10">
    <location>
        <begin position="34"/>
        <end position="58"/>
    </location>
</feature>
<feature type="transmembrane region" description="Helical" evidence="10">
    <location>
        <begin position="188"/>
        <end position="209"/>
    </location>
</feature>